<gene>
    <name evidence="1" type="ORF">S06H3_33846</name>
</gene>
<reference evidence="1" key="1">
    <citation type="journal article" date="2014" name="Front. Microbiol.">
        <title>High frequency of phylogenetically diverse reductive dehalogenase-homologous genes in deep subseafloor sedimentary metagenomes.</title>
        <authorList>
            <person name="Kawai M."/>
            <person name="Futagami T."/>
            <person name="Toyoda A."/>
            <person name="Takaki Y."/>
            <person name="Nishi S."/>
            <person name="Hori S."/>
            <person name="Arai W."/>
            <person name="Tsubouchi T."/>
            <person name="Morono Y."/>
            <person name="Uchiyama I."/>
            <person name="Ito T."/>
            <person name="Fujiyama A."/>
            <person name="Inagaki F."/>
            <person name="Takami H."/>
        </authorList>
    </citation>
    <scope>NUCLEOTIDE SEQUENCE</scope>
    <source>
        <strain evidence="1">Expedition CK06-06</strain>
    </source>
</reference>
<proteinExistence type="predicted"/>
<dbReference type="SUPFAM" id="SSF52317">
    <property type="entry name" value="Class I glutamine amidotransferase-like"/>
    <property type="match status" value="1"/>
</dbReference>
<protein>
    <recommendedName>
        <fullName evidence="2">Glutamine amidotransferase domain-containing protein</fullName>
    </recommendedName>
</protein>
<comment type="caution">
    <text evidence="1">The sequence shown here is derived from an EMBL/GenBank/DDBJ whole genome shotgun (WGS) entry which is preliminary data.</text>
</comment>
<feature type="non-terminal residue" evidence="1">
    <location>
        <position position="49"/>
    </location>
</feature>
<name>X1M0W4_9ZZZZ</name>
<dbReference type="InterPro" id="IPR029062">
    <property type="entry name" value="Class_I_gatase-like"/>
</dbReference>
<evidence type="ECO:0008006" key="2">
    <source>
        <dbReference type="Google" id="ProtNLM"/>
    </source>
</evidence>
<dbReference type="EMBL" id="BARV01020251">
    <property type="protein sequence ID" value="GAI25222.1"/>
    <property type="molecule type" value="Genomic_DNA"/>
</dbReference>
<evidence type="ECO:0000313" key="1">
    <source>
        <dbReference type="EMBL" id="GAI25222.1"/>
    </source>
</evidence>
<sequence>MKQKPYQGMIAILDFGSQYNQLIARRVRESEVYCELVPFDINASRLLKL</sequence>
<accession>X1M0W4</accession>
<dbReference type="AlphaFoldDB" id="X1M0W4"/>
<organism evidence="1">
    <name type="scientific">marine sediment metagenome</name>
    <dbReference type="NCBI Taxonomy" id="412755"/>
    <lineage>
        <taxon>unclassified sequences</taxon>
        <taxon>metagenomes</taxon>
        <taxon>ecological metagenomes</taxon>
    </lineage>
</organism>